<evidence type="ECO:0000256" key="1">
    <source>
        <dbReference type="SAM" id="Phobius"/>
    </source>
</evidence>
<gene>
    <name evidence="3" type="ORF">LCMAC102_03830</name>
</gene>
<protein>
    <submittedName>
        <fullName evidence="3">HtpX-like membrane-bound metallopeptidase</fullName>
    </submittedName>
</protein>
<sequence length="169" mass="19395">MFEIKYMFCYLSITKLPLGNKNYLVLSQMKNARILLLVIVIILIAAFALYPRSYYSHDHPLLNQVRANFAKLNPEYEKIPLREGDSAYTENKSVVTLCLKNSESGGYYDMNTIMYVAIHELAHIVSKTHGHNTEFKDNFAKLLRQAARLEIYDPRKPIPTTYCGVGPDD</sequence>
<evidence type="ECO:0000259" key="2">
    <source>
        <dbReference type="Pfam" id="PF08325"/>
    </source>
</evidence>
<proteinExistence type="predicted"/>
<feature type="domain" description="WLM" evidence="2">
    <location>
        <begin position="92"/>
        <end position="151"/>
    </location>
</feature>
<dbReference type="Gene3D" id="3.30.2010.10">
    <property type="entry name" value="Metalloproteases ('zincins'), catalytic domain"/>
    <property type="match status" value="1"/>
</dbReference>
<dbReference type="InterPro" id="IPR013536">
    <property type="entry name" value="WLM_dom"/>
</dbReference>
<keyword evidence="1" id="KW-1133">Transmembrane helix</keyword>
<accession>A0A481YTP9</accession>
<feature type="transmembrane region" description="Helical" evidence="1">
    <location>
        <begin position="32"/>
        <end position="50"/>
    </location>
</feature>
<keyword evidence="1" id="KW-0472">Membrane</keyword>
<dbReference type="EMBL" id="MK500334">
    <property type="protein sequence ID" value="QBK86588.1"/>
    <property type="molecule type" value="Genomic_DNA"/>
</dbReference>
<dbReference type="Pfam" id="PF08325">
    <property type="entry name" value="WLM"/>
    <property type="match status" value="1"/>
</dbReference>
<evidence type="ECO:0000313" key="3">
    <source>
        <dbReference type="EMBL" id="QBK86588.1"/>
    </source>
</evidence>
<keyword evidence="1" id="KW-0812">Transmembrane</keyword>
<organism evidence="3">
    <name type="scientific">Marseillevirus LCMAC102</name>
    <dbReference type="NCBI Taxonomy" id="2506603"/>
    <lineage>
        <taxon>Viruses</taxon>
        <taxon>Varidnaviria</taxon>
        <taxon>Bamfordvirae</taxon>
        <taxon>Nucleocytoviricota</taxon>
        <taxon>Megaviricetes</taxon>
        <taxon>Pimascovirales</taxon>
        <taxon>Pimascovirales incertae sedis</taxon>
        <taxon>Marseilleviridae</taxon>
    </lineage>
</organism>
<reference evidence="3" key="1">
    <citation type="journal article" date="2019" name="MBio">
        <title>Virus Genomes from Deep Sea Sediments Expand the Ocean Megavirome and Support Independent Origins of Viral Gigantism.</title>
        <authorList>
            <person name="Backstrom D."/>
            <person name="Yutin N."/>
            <person name="Jorgensen S.L."/>
            <person name="Dharamshi J."/>
            <person name="Homa F."/>
            <person name="Zaremba-Niedwiedzka K."/>
            <person name="Spang A."/>
            <person name="Wolf Y.I."/>
            <person name="Koonin E.V."/>
            <person name="Ettema T.J."/>
        </authorList>
    </citation>
    <scope>NUCLEOTIDE SEQUENCE</scope>
</reference>
<name>A0A481YTP9_9VIRU</name>